<evidence type="ECO:0000313" key="2">
    <source>
        <dbReference type="EMBL" id="ENV15943.1"/>
    </source>
</evidence>
<dbReference type="PANTHER" id="PTHR11102">
    <property type="entry name" value="SEL-1-LIKE PROTEIN"/>
    <property type="match status" value="1"/>
</dbReference>
<dbReference type="EMBL" id="APPJ01000012">
    <property type="protein sequence ID" value="ENV15943.1"/>
    <property type="molecule type" value="Genomic_DNA"/>
</dbReference>
<gene>
    <name evidence="2" type="ORF">F964_02878</name>
</gene>
<dbReference type="PANTHER" id="PTHR11102:SF147">
    <property type="entry name" value="SEL1L ADAPTOR SUBUNIT OF ERAD E3 UBIQUITIN LIGASE"/>
    <property type="match status" value="1"/>
</dbReference>
<feature type="chain" id="PRO_5004136775" description="Beta-lactamase" evidence="1">
    <location>
        <begin position="25"/>
        <end position="225"/>
    </location>
</feature>
<dbReference type="HOGENOM" id="CLU_000288_36_7_6"/>
<dbReference type="GO" id="GO:0036503">
    <property type="term" value="P:ERAD pathway"/>
    <property type="evidence" value="ECO:0007669"/>
    <property type="project" value="TreeGrafter"/>
</dbReference>
<dbReference type="InterPro" id="IPR050767">
    <property type="entry name" value="Sel1_AlgK"/>
</dbReference>
<evidence type="ECO:0000256" key="1">
    <source>
        <dbReference type="SAM" id="SignalP"/>
    </source>
</evidence>
<dbReference type="Pfam" id="PF08238">
    <property type="entry name" value="Sel1"/>
    <property type="match status" value="4"/>
</dbReference>
<protein>
    <recommendedName>
        <fullName evidence="4">Beta-lactamase</fullName>
    </recommendedName>
</protein>
<dbReference type="eggNOG" id="COG0790">
    <property type="taxonomic scope" value="Bacteria"/>
</dbReference>
<dbReference type="SMART" id="SM00671">
    <property type="entry name" value="SEL1"/>
    <property type="match status" value="4"/>
</dbReference>
<dbReference type="RefSeq" id="WP_004821173.1">
    <property type="nucleotide sequence ID" value="NZ_KB849456.1"/>
</dbReference>
<dbReference type="AlphaFoldDB" id="N8Y8F8"/>
<keyword evidence="3" id="KW-1185">Reference proteome</keyword>
<dbReference type="Gene3D" id="1.25.40.10">
    <property type="entry name" value="Tetratricopeptide repeat domain"/>
    <property type="match status" value="1"/>
</dbReference>
<proteinExistence type="predicted"/>
<dbReference type="InterPro" id="IPR011990">
    <property type="entry name" value="TPR-like_helical_dom_sf"/>
</dbReference>
<comment type="caution">
    <text evidence="2">The sequence shown here is derived from an EMBL/GenBank/DDBJ whole genome shotgun (WGS) entry which is preliminary data.</text>
</comment>
<feature type="signal peptide" evidence="1">
    <location>
        <begin position="1"/>
        <end position="24"/>
    </location>
</feature>
<reference evidence="2 3" key="1">
    <citation type="submission" date="2013-02" db="EMBL/GenBank/DDBJ databases">
        <title>The Genome Sequence of Acinetobacter guillouiae NIPH 991.</title>
        <authorList>
            <consortium name="The Broad Institute Genome Sequencing Platform"/>
            <consortium name="The Broad Institute Genome Sequencing Center for Infectious Disease"/>
            <person name="Cerqueira G."/>
            <person name="Feldgarden M."/>
            <person name="Courvalin P."/>
            <person name="Perichon B."/>
            <person name="Grillot-Courvalin C."/>
            <person name="Clermont D."/>
            <person name="Rocha E."/>
            <person name="Yoon E.-J."/>
            <person name="Nemec A."/>
            <person name="Walker B."/>
            <person name="Young S.K."/>
            <person name="Zeng Q."/>
            <person name="Gargeya S."/>
            <person name="Fitzgerald M."/>
            <person name="Haas B."/>
            <person name="Abouelleil A."/>
            <person name="Alvarado L."/>
            <person name="Arachchi H.M."/>
            <person name="Berlin A.M."/>
            <person name="Chapman S.B."/>
            <person name="Dewar J."/>
            <person name="Goldberg J."/>
            <person name="Griggs A."/>
            <person name="Gujja S."/>
            <person name="Hansen M."/>
            <person name="Howarth C."/>
            <person name="Imamovic A."/>
            <person name="Larimer J."/>
            <person name="McCowan C."/>
            <person name="Murphy C."/>
            <person name="Neiman D."/>
            <person name="Pearson M."/>
            <person name="Priest M."/>
            <person name="Roberts A."/>
            <person name="Saif S."/>
            <person name="Shea T."/>
            <person name="Sisk P."/>
            <person name="Sykes S."/>
            <person name="Wortman J."/>
            <person name="Nusbaum C."/>
            <person name="Birren B."/>
        </authorList>
    </citation>
    <scope>NUCLEOTIDE SEQUENCE [LARGE SCALE GENOMIC DNA]</scope>
    <source>
        <strain evidence="2 3">NIPH 991</strain>
    </source>
</reference>
<sequence>MFKIQIFSKTYLLLFLAVSVLSNAKATRVLSNQTQQQLKLNIELLTAQAENGEAKAQYQLFMLYQDDDKAKAMQYLKKAFKQNYPLAIYTKGLMYYHGDGIKKDVFKGIRLLETSNEYGNVHAAMLLGLIYSKGDNVKKDPQKAFDYFLKAEAGGYLSANLFLANAYYRGKGVEKDQNKALEVMLKAQQAGYIPDQQTIKEYDLCKLEIRIVNGQDMHTFECPSL</sequence>
<dbReference type="SUPFAM" id="SSF81901">
    <property type="entry name" value="HCP-like"/>
    <property type="match status" value="1"/>
</dbReference>
<dbReference type="Proteomes" id="UP000013148">
    <property type="component" value="Unassembled WGS sequence"/>
</dbReference>
<organism evidence="2 3">
    <name type="scientific">Acinetobacter guillouiae NIPH 991</name>
    <dbReference type="NCBI Taxonomy" id="1217656"/>
    <lineage>
        <taxon>Bacteria</taxon>
        <taxon>Pseudomonadati</taxon>
        <taxon>Pseudomonadota</taxon>
        <taxon>Gammaproteobacteria</taxon>
        <taxon>Moraxellales</taxon>
        <taxon>Moraxellaceae</taxon>
        <taxon>Acinetobacter</taxon>
    </lineage>
</organism>
<keyword evidence="1" id="KW-0732">Signal</keyword>
<evidence type="ECO:0000313" key="3">
    <source>
        <dbReference type="Proteomes" id="UP000013148"/>
    </source>
</evidence>
<evidence type="ECO:0008006" key="4">
    <source>
        <dbReference type="Google" id="ProtNLM"/>
    </source>
</evidence>
<dbReference type="PATRIC" id="fig|1217656.3.peg.2818"/>
<name>N8Y8F8_ACIGI</name>
<accession>N8Y8F8</accession>
<dbReference type="InterPro" id="IPR006597">
    <property type="entry name" value="Sel1-like"/>
</dbReference>